<accession>K1L7F0</accession>
<dbReference type="AlphaFoldDB" id="K1L7F0"/>
<keyword evidence="5" id="KW-1185">Reference proteome</keyword>
<dbReference type="InterPro" id="IPR006035">
    <property type="entry name" value="Ureohydrolase"/>
</dbReference>
<dbReference type="EMBL" id="AMGM01000072">
    <property type="protein sequence ID" value="EKB48062.1"/>
    <property type="molecule type" value="Genomic_DNA"/>
</dbReference>
<dbReference type="PATRIC" id="fig|1225176.3.peg.3523"/>
<dbReference type="PANTHER" id="PTHR11358:SF26">
    <property type="entry name" value="GUANIDINO ACID HYDROLASE, MITOCHONDRIAL"/>
    <property type="match status" value="1"/>
</dbReference>
<evidence type="ECO:0000313" key="4">
    <source>
        <dbReference type="EMBL" id="EKB48062.1"/>
    </source>
</evidence>
<evidence type="ECO:0000313" key="5">
    <source>
        <dbReference type="Proteomes" id="UP000004478"/>
    </source>
</evidence>
<dbReference type="RefSeq" id="WP_009186340.1">
    <property type="nucleotide sequence ID" value="NZ_AMGM01000072.1"/>
</dbReference>
<dbReference type="OrthoDB" id="931936at2"/>
<keyword evidence="2" id="KW-0378">Hydrolase</keyword>
<dbReference type="Gene3D" id="3.40.800.10">
    <property type="entry name" value="Ureohydrolase domain"/>
    <property type="match status" value="1"/>
</dbReference>
<name>K1L7F0_CECL9</name>
<dbReference type="Proteomes" id="UP000004478">
    <property type="component" value="Unassembled WGS sequence"/>
</dbReference>
<proteinExistence type="inferred from homology"/>
<dbReference type="PROSITE" id="PS51409">
    <property type="entry name" value="ARGINASE_2"/>
    <property type="match status" value="1"/>
</dbReference>
<comment type="similarity">
    <text evidence="3">Belongs to the arginase family.</text>
</comment>
<dbReference type="InterPro" id="IPR023696">
    <property type="entry name" value="Ureohydrolase_dom_sf"/>
</dbReference>
<dbReference type="GO" id="GO:0008783">
    <property type="term" value="F:agmatinase activity"/>
    <property type="evidence" value="ECO:0007669"/>
    <property type="project" value="TreeGrafter"/>
</dbReference>
<evidence type="ECO:0000256" key="3">
    <source>
        <dbReference type="PROSITE-ProRule" id="PRU00742"/>
    </source>
</evidence>
<reference evidence="4 5" key="1">
    <citation type="journal article" date="2012" name="J. Bacteriol.">
        <title>Draft Genome Sequence of Cecembia lonarensis Strain LW9T, Isolated from Lonar Lake, a Haloalkaline Lake in India.</title>
        <authorList>
            <person name="Shivaji S."/>
            <person name="Ara S."/>
            <person name="Singh A."/>
            <person name="Pinnaka A.K."/>
        </authorList>
    </citation>
    <scope>NUCLEOTIDE SEQUENCE [LARGE SCALE GENOMIC DNA]</scope>
    <source>
        <strain evidence="4 5">LW9</strain>
    </source>
</reference>
<evidence type="ECO:0000256" key="2">
    <source>
        <dbReference type="ARBA" id="ARBA00022801"/>
    </source>
</evidence>
<sequence>MNLKSFFEPVPEFLCHQKYAHNSFFNYIHYYGEEFPDIKGVQIALIGLKEKRGMKKNDSIDRASMEIREKLYQLKKGQGLYKIVDLGDLKLGESRETSIEYMKTVGEFLMRKQILPVFFGGTHDMDFGQYLSYEGLKKLVSMVTLDAKLDMEDEGEAYEIHAQDIILHQPNFLFNYSHLAYQSFLVDHDLINVLEKLHFEHVRLGNLRSNFKEAEPIIRNADLLSFDVSAINASDAPGAADAQPFGLSGEEACQVCRFAGMNEKLSSIGIYGYQPYFDDSRNKTASIIATMIWYFIEGFYDRKDSLSFKGSDYIKYTVSLDAKPSILVFYKSKRSDKWWMEIPQHESGKYDRTSIIPCSYQDYQMAQSGEIPERWINAQLKMM</sequence>
<keyword evidence="1" id="KW-0479">Metal-binding</keyword>
<dbReference type="GO" id="GO:0046872">
    <property type="term" value="F:metal ion binding"/>
    <property type="evidence" value="ECO:0007669"/>
    <property type="project" value="UniProtKB-KW"/>
</dbReference>
<protein>
    <submittedName>
        <fullName evidence="4">Formimidoylglutamase</fullName>
    </submittedName>
</protein>
<dbReference type="CDD" id="cd09988">
    <property type="entry name" value="Formimidoylglutamase"/>
    <property type="match status" value="1"/>
</dbReference>
<dbReference type="PANTHER" id="PTHR11358">
    <property type="entry name" value="ARGINASE/AGMATINASE"/>
    <property type="match status" value="1"/>
</dbReference>
<dbReference type="Pfam" id="PF00491">
    <property type="entry name" value="Arginase"/>
    <property type="match status" value="1"/>
</dbReference>
<gene>
    <name evidence="4" type="ORF">B879_03322</name>
</gene>
<organism evidence="4 5">
    <name type="scientific">Cecembia lonarensis (strain CCUG 58316 / KCTC 22772 / LW9)</name>
    <dbReference type="NCBI Taxonomy" id="1225176"/>
    <lineage>
        <taxon>Bacteria</taxon>
        <taxon>Pseudomonadati</taxon>
        <taxon>Bacteroidota</taxon>
        <taxon>Cytophagia</taxon>
        <taxon>Cytophagales</taxon>
        <taxon>Cyclobacteriaceae</taxon>
        <taxon>Cecembia</taxon>
    </lineage>
</organism>
<dbReference type="GO" id="GO:0033389">
    <property type="term" value="P:putrescine biosynthetic process from arginine, via agmatine"/>
    <property type="evidence" value="ECO:0007669"/>
    <property type="project" value="TreeGrafter"/>
</dbReference>
<dbReference type="SUPFAM" id="SSF52768">
    <property type="entry name" value="Arginase/deacetylase"/>
    <property type="match status" value="1"/>
</dbReference>
<evidence type="ECO:0000256" key="1">
    <source>
        <dbReference type="ARBA" id="ARBA00022723"/>
    </source>
</evidence>
<comment type="caution">
    <text evidence="4">The sequence shown here is derived from an EMBL/GenBank/DDBJ whole genome shotgun (WGS) entry which is preliminary data.</text>
</comment>